<keyword evidence="4 6" id="KW-1133">Transmembrane helix</keyword>
<evidence type="ECO:0000256" key="2">
    <source>
        <dbReference type="ARBA" id="ARBA00022448"/>
    </source>
</evidence>
<dbReference type="PROSITE" id="PS50850">
    <property type="entry name" value="MFS"/>
    <property type="match status" value="1"/>
</dbReference>
<dbReference type="PATRIC" id="fig|1613.112.peg.1809"/>
<dbReference type="PRINTS" id="PR01036">
    <property type="entry name" value="TCRTETB"/>
</dbReference>
<gene>
    <name evidence="8" type="ORF">LACFE_CDS1724</name>
</gene>
<feature type="transmembrane region" description="Helical" evidence="6">
    <location>
        <begin position="80"/>
        <end position="99"/>
    </location>
</feature>
<dbReference type="GO" id="GO:0005886">
    <property type="term" value="C:plasma membrane"/>
    <property type="evidence" value="ECO:0007669"/>
    <property type="project" value="UniProtKB-SubCell"/>
</dbReference>
<dbReference type="Pfam" id="PF07690">
    <property type="entry name" value="MFS_1"/>
    <property type="match status" value="1"/>
</dbReference>
<reference evidence="8 9" key="1">
    <citation type="submission" date="2016-09" db="EMBL/GenBank/DDBJ databases">
        <title>Genome Sequence of the Lactobacillus fermentum strain NCC2970 (CNCM I-5068).</title>
        <authorList>
            <person name="Barretto C."/>
            <person name="Ngom-Bru C."/>
            <person name="Genevaz A."/>
            <person name="Fournier C."/>
            <person name="Moine D."/>
            <person name="Kassam M."/>
            <person name="Iltis A."/>
            <person name="Sagory-Zalkind P."/>
            <person name="Faucherand G."/>
            <person name="Descombes P."/>
            <person name="Duboux S."/>
        </authorList>
    </citation>
    <scope>NUCLEOTIDE SEQUENCE [LARGE SCALE GENOMIC DNA]</scope>
    <source>
        <strain evidence="8 9">NCC2970</strain>
    </source>
</reference>
<dbReference type="InterPro" id="IPR020846">
    <property type="entry name" value="MFS_dom"/>
</dbReference>
<protein>
    <submittedName>
        <fullName evidence="8">Permease of the major facilitator superfamily</fullName>
    </submittedName>
</protein>
<feature type="transmembrane region" description="Helical" evidence="6">
    <location>
        <begin position="436"/>
        <end position="459"/>
    </location>
</feature>
<comment type="subcellular location">
    <subcellularLocation>
        <location evidence="1">Cell membrane</location>
        <topology evidence="1">Multi-pass membrane protein</topology>
    </subcellularLocation>
</comment>
<evidence type="ECO:0000313" key="8">
    <source>
        <dbReference type="EMBL" id="AOR75167.1"/>
    </source>
</evidence>
<sequence length="466" mass="50026">MQPKSTVSRQVKTEIAGIAGLAFCGILVETSMNVTFPTLMGLFHTTLNNVQWITTAYLLAVTLTIVLAAYLQRSFHYRTILTVSVLASFFGGVICAVALNSPMILLGRVIQGAGTGMALPLLFTIIMTQVPRQQQGTYVGTAGMIIALAPSLGPTYGGTVLDLLDWRYNFIFTLPLIAIFSWVAIKNAIKNKPERYRFQLAEYLAIVVSLVALTLAVNQLDAGLGDPLVSGGLLLFLAALVAFVVLTRRAGGHHLLNLRILTNHAFTYSLLIYVFLQLVQISLTFVIPNLAQLTFNQSALVAGFLLLAGSLLSSFLGPVMGRLLDDRGPRFPLIAGSLCIMASLILFTVFIAHLTILTIIAFHVLYMLGFSMMYNNTMTLGLQQLNGPQIGDGNALFNMLQQYAGSIGTAAMAVIIAIGGAGIQNGATAVLSGSRLAFIVLFCFTVAIALLDFALLASLKRQPSGR</sequence>
<evidence type="ECO:0000256" key="4">
    <source>
        <dbReference type="ARBA" id="ARBA00022989"/>
    </source>
</evidence>
<dbReference type="InterPro" id="IPR011701">
    <property type="entry name" value="MFS"/>
</dbReference>
<organism evidence="8 9">
    <name type="scientific">Limosilactobacillus fermentum</name>
    <name type="common">Lactobacillus fermentum</name>
    <dbReference type="NCBI Taxonomy" id="1613"/>
    <lineage>
        <taxon>Bacteria</taxon>
        <taxon>Bacillati</taxon>
        <taxon>Bacillota</taxon>
        <taxon>Bacilli</taxon>
        <taxon>Lactobacillales</taxon>
        <taxon>Lactobacillaceae</taxon>
        <taxon>Limosilactobacillus</taxon>
    </lineage>
</organism>
<feature type="domain" description="Major facilitator superfamily (MFS) profile" evidence="7">
    <location>
        <begin position="1"/>
        <end position="460"/>
    </location>
</feature>
<dbReference type="EMBL" id="CP017151">
    <property type="protein sequence ID" value="AOR75167.1"/>
    <property type="molecule type" value="Genomic_DNA"/>
</dbReference>
<evidence type="ECO:0000256" key="3">
    <source>
        <dbReference type="ARBA" id="ARBA00022692"/>
    </source>
</evidence>
<feature type="transmembrane region" description="Helical" evidence="6">
    <location>
        <begin position="138"/>
        <end position="156"/>
    </location>
</feature>
<feature type="transmembrane region" description="Helical" evidence="6">
    <location>
        <begin position="266"/>
        <end position="287"/>
    </location>
</feature>
<accession>A0A1D7ZZ57</accession>
<feature type="transmembrane region" description="Helical" evidence="6">
    <location>
        <begin position="299"/>
        <end position="319"/>
    </location>
</feature>
<evidence type="ECO:0000256" key="6">
    <source>
        <dbReference type="SAM" id="Phobius"/>
    </source>
</evidence>
<feature type="transmembrane region" description="Helical" evidence="6">
    <location>
        <begin position="105"/>
        <end position="126"/>
    </location>
</feature>
<feature type="transmembrane region" description="Helical" evidence="6">
    <location>
        <begin position="168"/>
        <end position="188"/>
    </location>
</feature>
<evidence type="ECO:0000313" key="9">
    <source>
        <dbReference type="Proteomes" id="UP000094714"/>
    </source>
</evidence>
<feature type="transmembrane region" description="Helical" evidence="6">
    <location>
        <begin position="403"/>
        <end position="424"/>
    </location>
</feature>
<feature type="transmembrane region" description="Helical" evidence="6">
    <location>
        <begin position="356"/>
        <end position="374"/>
    </location>
</feature>
<name>A0A1D7ZZ57_LIMFE</name>
<keyword evidence="5 6" id="KW-0472">Membrane</keyword>
<proteinExistence type="predicted"/>
<feature type="transmembrane region" description="Helical" evidence="6">
    <location>
        <begin position="52"/>
        <end position="71"/>
    </location>
</feature>
<dbReference type="AlphaFoldDB" id="A0A1D7ZZ57"/>
<feature type="transmembrane region" description="Helical" evidence="6">
    <location>
        <begin position="331"/>
        <end position="350"/>
    </location>
</feature>
<feature type="transmembrane region" description="Helical" evidence="6">
    <location>
        <begin position="229"/>
        <end position="246"/>
    </location>
</feature>
<dbReference type="Gene3D" id="1.20.1250.20">
    <property type="entry name" value="MFS general substrate transporter like domains"/>
    <property type="match status" value="1"/>
</dbReference>
<dbReference type="InterPro" id="IPR036259">
    <property type="entry name" value="MFS_trans_sf"/>
</dbReference>
<keyword evidence="3 6" id="KW-0812">Transmembrane</keyword>
<dbReference type="Proteomes" id="UP000094714">
    <property type="component" value="Chromosome"/>
</dbReference>
<dbReference type="SUPFAM" id="SSF103473">
    <property type="entry name" value="MFS general substrate transporter"/>
    <property type="match status" value="1"/>
</dbReference>
<evidence type="ECO:0000256" key="5">
    <source>
        <dbReference type="ARBA" id="ARBA00023136"/>
    </source>
</evidence>
<dbReference type="PANTHER" id="PTHR42718">
    <property type="entry name" value="MAJOR FACILITATOR SUPERFAMILY MULTIDRUG TRANSPORTER MFSC"/>
    <property type="match status" value="1"/>
</dbReference>
<dbReference type="GO" id="GO:0022857">
    <property type="term" value="F:transmembrane transporter activity"/>
    <property type="evidence" value="ECO:0007669"/>
    <property type="project" value="InterPro"/>
</dbReference>
<evidence type="ECO:0000256" key="1">
    <source>
        <dbReference type="ARBA" id="ARBA00004651"/>
    </source>
</evidence>
<dbReference type="Gene3D" id="1.20.1720.10">
    <property type="entry name" value="Multidrug resistance protein D"/>
    <property type="match status" value="1"/>
</dbReference>
<evidence type="ECO:0000259" key="7">
    <source>
        <dbReference type="PROSITE" id="PS50850"/>
    </source>
</evidence>
<feature type="transmembrane region" description="Helical" evidence="6">
    <location>
        <begin position="200"/>
        <end position="217"/>
    </location>
</feature>
<keyword evidence="2" id="KW-0813">Transport</keyword>
<dbReference type="PANTHER" id="PTHR42718:SF9">
    <property type="entry name" value="MAJOR FACILITATOR SUPERFAMILY MULTIDRUG TRANSPORTER MFSC"/>
    <property type="match status" value="1"/>
</dbReference>
<feature type="transmembrane region" description="Helical" evidence="6">
    <location>
        <begin position="12"/>
        <end position="32"/>
    </location>
</feature>